<dbReference type="EMBL" id="VXIV02001652">
    <property type="protein sequence ID" value="KAF6030952.1"/>
    <property type="molecule type" value="Genomic_DNA"/>
</dbReference>
<accession>A0A7J7JX58</accession>
<evidence type="ECO:0000259" key="2">
    <source>
        <dbReference type="Pfam" id="PF19309"/>
    </source>
</evidence>
<dbReference type="Pfam" id="PF19309">
    <property type="entry name" value="Frem_N"/>
    <property type="match status" value="1"/>
</dbReference>
<dbReference type="GO" id="GO:0009653">
    <property type="term" value="P:anatomical structure morphogenesis"/>
    <property type="evidence" value="ECO:0007669"/>
    <property type="project" value="TreeGrafter"/>
</dbReference>
<organism evidence="3 4">
    <name type="scientific">Bugula neritina</name>
    <name type="common">Brown bryozoan</name>
    <name type="synonym">Sertularia neritina</name>
    <dbReference type="NCBI Taxonomy" id="10212"/>
    <lineage>
        <taxon>Eukaryota</taxon>
        <taxon>Metazoa</taxon>
        <taxon>Spiralia</taxon>
        <taxon>Lophotrochozoa</taxon>
        <taxon>Bryozoa</taxon>
        <taxon>Gymnolaemata</taxon>
        <taxon>Cheilostomatida</taxon>
        <taxon>Flustrina</taxon>
        <taxon>Buguloidea</taxon>
        <taxon>Bugulidae</taxon>
        <taxon>Bugula</taxon>
    </lineage>
</organism>
<comment type="caution">
    <text evidence="3">The sequence shown here is derived from an EMBL/GenBank/DDBJ whole genome shotgun (WGS) entry which is preliminary data.</text>
</comment>
<feature type="signal peptide" evidence="1">
    <location>
        <begin position="1"/>
        <end position="22"/>
    </location>
</feature>
<evidence type="ECO:0000313" key="3">
    <source>
        <dbReference type="EMBL" id="KAF6030952.1"/>
    </source>
</evidence>
<dbReference type="AlphaFoldDB" id="A0A7J7JX58"/>
<feature type="chain" id="PRO_5029818982" evidence="1">
    <location>
        <begin position="23"/>
        <end position="188"/>
    </location>
</feature>
<reference evidence="3" key="1">
    <citation type="submission" date="2020-06" db="EMBL/GenBank/DDBJ databases">
        <title>Draft genome of Bugula neritina, a colonial animal packing powerful symbionts and potential medicines.</title>
        <authorList>
            <person name="Rayko M."/>
        </authorList>
    </citation>
    <scope>NUCLEOTIDE SEQUENCE [LARGE SCALE GENOMIC DNA]</scope>
    <source>
        <strain evidence="3">Kwan_BN1</strain>
    </source>
</reference>
<protein>
    <submittedName>
        <fullName evidence="3">Frem3</fullName>
    </submittedName>
</protein>
<keyword evidence="4" id="KW-1185">Reference proteome</keyword>
<sequence length="188" mass="20906">MEFKCLFLLSLVLVSTFICCHSEVIRNSGPLSANFGQTTYIQKSDLRIKPGSQSSDCSVKVLYEETSFSSRIGRLFPSQFSCNYKEGSVYYEHYGSSLLNHTAVKLLVTYFTNESERVSLPVYLKVDILPASSSPFNCIVRNLGLTAGDASDFSNPISSSNLAFLYNRSREECTISVLNGAAPYSWPR</sequence>
<dbReference type="InterPro" id="IPR045658">
    <property type="entry name" value="FRAS1-rel_N"/>
</dbReference>
<evidence type="ECO:0000313" key="4">
    <source>
        <dbReference type="Proteomes" id="UP000593567"/>
    </source>
</evidence>
<keyword evidence="1" id="KW-0732">Signal</keyword>
<proteinExistence type="predicted"/>
<feature type="domain" description="FRAS1-related extracellular matrix protein N-terminal" evidence="2">
    <location>
        <begin position="31"/>
        <end position="182"/>
    </location>
</feature>
<dbReference type="PANTHER" id="PTHR45739">
    <property type="entry name" value="MATRIX PROTEIN, PUTATIVE-RELATED"/>
    <property type="match status" value="1"/>
</dbReference>
<dbReference type="Proteomes" id="UP000593567">
    <property type="component" value="Unassembled WGS sequence"/>
</dbReference>
<gene>
    <name evidence="3" type="ORF">EB796_010744</name>
</gene>
<dbReference type="PANTHER" id="PTHR45739:SF8">
    <property type="entry name" value="FRAS1-RELATED EXTRACELLULAR MATRIX PROTEIN 1"/>
    <property type="match status" value="1"/>
</dbReference>
<name>A0A7J7JX58_BUGNE</name>
<dbReference type="InterPro" id="IPR051561">
    <property type="entry name" value="FRAS1_ECM"/>
</dbReference>
<evidence type="ECO:0000256" key="1">
    <source>
        <dbReference type="SAM" id="SignalP"/>
    </source>
</evidence>